<feature type="domain" description="Major facilitator superfamily (MFS) profile" evidence="11">
    <location>
        <begin position="30"/>
        <end position="503"/>
    </location>
</feature>
<dbReference type="PANTHER" id="PTHR23517:SF15">
    <property type="entry name" value="PROTON-DEPENDENT OLIGOPEPTIDE FAMILY TRANSPORT PROTEIN"/>
    <property type="match status" value="1"/>
</dbReference>
<evidence type="ECO:0000256" key="1">
    <source>
        <dbReference type="ARBA" id="ARBA00004651"/>
    </source>
</evidence>
<dbReference type="InterPro" id="IPR005279">
    <property type="entry name" value="Dipep/tripep_permease"/>
</dbReference>
<dbReference type="GO" id="GO:1904680">
    <property type="term" value="F:peptide transmembrane transporter activity"/>
    <property type="evidence" value="ECO:0007669"/>
    <property type="project" value="InterPro"/>
</dbReference>
<feature type="transmembrane region" description="Helical" evidence="10">
    <location>
        <begin position="123"/>
        <end position="141"/>
    </location>
</feature>
<dbReference type="GO" id="GO:0006857">
    <property type="term" value="P:oligopeptide transport"/>
    <property type="evidence" value="ECO:0007669"/>
    <property type="project" value="InterPro"/>
</dbReference>
<feature type="transmembrane region" description="Helical" evidence="10">
    <location>
        <begin position="373"/>
        <end position="392"/>
    </location>
</feature>
<dbReference type="Pfam" id="PF00854">
    <property type="entry name" value="PTR2"/>
    <property type="match status" value="1"/>
</dbReference>
<feature type="transmembrane region" description="Helical" evidence="10">
    <location>
        <begin position="162"/>
        <end position="183"/>
    </location>
</feature>
<reference evidence="12 13" key="1">
    <citation type="submission" date="2016-02" db="EMBL/GenBank/DDBJ databases">
        <authorList>
            <person name="Wen L."/>
            <person name="He K."/>
            <person name="Yang H."/>
        </authorList>
    </citation>
    <scope>NUCLEOTIDE SEQUENCE [LARGE SCALE GENOMIC DNA]</scope>
    <source>
        <strain evidence="12 13">CV41</strain>
    </source>
</reference>
<evidence type="ECO:0000256" key="9">
    <source>
        <dbReference type="SAM" id="MobiDB-lite"/>
    </source>
</evidence>
<name>A0A139SKD3_9BACT</name>
<feature type="transmembrane region" description="Helical" evidence="10">
    <location>
        <begin position="404"/>
        <end position="424"/>
    </location>
</feature>
<keyword evidence="5" id="KW-0571">Peptide transport</keyword>
<evidence type="ECO:0000256" key="4">
    <source>
        <dbReference type="ARBA" id="ARBA00022692"/>
    </source>
</evidence>
<dbReference type="SUPFAM" id="SSF103473">
    <property type="entry name" value="MFS general substrate transporter"/>
    <property type="match status" value="1"/>
</dbReference>
<dbReference type="InterPro" id="IPR018456">
    <property type="entry name" value="PTR2_symporter_CS"/>
</dbReference>
<dbReference type="Gene3D" id="1.20.1250.20">
    <property type="entry name" value="MFS general substrate transporter like domains"/>
    <property type="match status" value="1"/>
</dbReference>
<feature type="transmembrane region" description="Helical" evidence="10">
    <location>
        <begin position="268"/>
        <end position="287"/>
    </location>
</feature>
<organism evidence="12 13">
    <name type="scientific">Cephaloticoccus capnophilus</name>
    <dbReference type="NCBI Taxonomy" id="1548208"/>
    <lineage>
        <taxon>Bacteria</taxon>
        <taxon>Pseudomonadati</taxon>
        <taxon>Verrucomicrobiota</taxon>
        <taxon>Opitutia</taxon>
        <taxon>Opitutales</taxon>
        <taxon>Opitutaceae</taxon>
        <taxon>Cephaloticoccus</taxon>
    </lineage>
</organism>
<feature type="transmembrane region" description="Helical" evidence="10">
    <location>
        <begin position="203"/>
        <end position="222"/>
    </location>
</feature>
<evidence type="ECO:0000256" key="7">
    <source>
        <dbReference type="ARBA" id="ARBA00023136"/>
    </source>
</evidence>
<dbReference type="InterPro" id="IPR000109">
    <property type="entry name" value="POT_fam"/>
</dbReference>
<keyword evidence="4 8" id="KW-0812">Transmembrane</keyword>
<dbReference type="Proteomes" id="UP000071392">
    <property type="component" value="Unassembled WGS sequence"/>
</dbReference>
<feature type="transmembrane region" description="Helical" evidence="10">
    <location>
        <begin position="294"/>
        <end position="312"/>
    </location>
</feature>
<feature type="transmembrane region" description="Helical" evidence="10">
    <location>
        <begin position="100"/>
        <end position="117"/>
    </location>
</feature>
<evidence type="ECO:0000256" key="6">
    <source>
        <dbReference type="ARBA" id="ARBA00022989"/>
    </source>
</evidence>
<evidence type="ECO:0000256" key="5">
    <source>
        <dbReference type="ARBA" id="ARBA00022856"/>
    </source>
</evidence>
<feature type="transmembrane region" description="Helical" evidence="10">
    <location>
        <begin position="243"/>
        <end position="262"/>
    </location>
</feature>
<evidence type="ECO:0000256" key="8">
    <source>
        <dbReference type="RuleBase" id="RU003755"/>
    </source>
</evidence>
<dbReference type="InterPro" id="IPR020846">
    <property type="entry name" value="MFS_dom"/>
</dbReference>
<feature type="region of interest" description="Disordered" evidence="9">
    <location>
        <begin position="1"/>
        <end position="23"/>
    </location>
</feature>
<dbReference type="InterPro" id="IPR036259">
    <property type="entry name" value="MFS_trans_sf"/>
</dbReference>
<evidence type="ECO:0000259" key="11">
    <source>
        <dbReference type="PROSITE" id="PS50850"/>
    </source>
</evidence>
<protein>
    <recommendedName>
        <fullName evidence="11">Major facilitator superfamily (MFS) profile domain-containing protein</fullName>
    </recommendedName>
</protein>
<dbReference type="PROSITE" id="PS50850">
    <property type="entry name" value="MFS"/>
    <property type="match status" value="1"/>
</dbReference>
<feature type="transmembrane region" description="Helical" evidence="10">
    <location>
        <begin position="478"/>
        <end position="496"/>
    </location>
</feature>
<evidence type="ECO:0000313" key="13">
    <source>
        <dbReference type="Proteomes" id="UP000071392"/>
    </source>
</evidence>
<evidence type="ECO:0000313" key="12">
    <source>
        <dbReference type="EMBL" id="KXU35032.1"/>
    </source>
</evidence>
<keyword evidence="6 10" id="KW-1133">Transmembrane helix</keyword>
<dbReference type="CDD" id="cd17346">
    <property type="entry name" value="MFS_DtpA_like"/>
    <property type="match status" value="1"/>
</dbReference>
<evidence type="ECO:0000256" key="3">
    <source>
        <dbReference type="ARBA" id="ARBA00022475"/>
    </source>
</evidence>
<gene>
    <name evidence="12" type="ORF">AXK12_00235</name>
</gene>
<keyword evidence="13" id="KW-1185">Reference proteome</keyword>
<dbReference type="RefSeq" id="WP_068712379.1">
    <property type="nucleotide sequence ID" value="NZ_LSZP01000045.1"/>
</dbReference>
<dbReference type="AlphaFoldDB" id="A0A139SKD3"/>
<dbReference type="OrthoDB" id="9772725at2"/>
<accession>A0A139SKD3</accession>
<proteinExistence type="inferred from homology"/>
<dbReference type="EMBL" id="LSZP01000045">
    <property type="protein sequence ID" value="KXU35032.1"/>
    <property type="molecule type" value="Genomic_DNA"/>
</dbReference>
<keyword evidence="7 10" id="KW-0472">Membrane</keyword>
<feature type="transmembrane region" description="Helical" evidence="10">
    <location>
        <begin position="40"/>
        <end position="58"/>
    </location>
</feature>
<evidence type="ECO:0000256" key="2">
    <source>
        <dbReference type="ARBA" id="ARBA00022448"/>
    </source>
</evidence>
<keyword evidence="5" id="KW-0653">Protein transport</keyword>
<dbReference type="InterPro" id="IPR050171">
    <property type="entry name" value="MFS_Transporters"/>
</dbReference>
<comment type="similarity">
    <text evidence="8">Belongs to the major facilitator superfamily. Proton-dependent oligopeptide transporter (POT/PTR) (TC 2.A.17) family.</text>
</comment>
<comment type="subcellular location">
    <subcellularLocation>
        <location evidence="1">Cell membrane</location>
        <topology evidence="1">Multi-pass membrane protein</topology>
    </subcellularLocation>
    <subcellularLocation>
        <location evidence="8">Membrane</location>
        <topology evidence="8">Multi-pass membrane protein</topology>
    </subcellularLocation>
</comment>
<feature type="compositionally biased region" description="Basic and acidic residues" evidence="9">
    <location>
        <begin position="1"/>
        <end position="10"/>
    </location>
</feature>
<evidence type="ECO:0000256" key="10">
    <source>
        <dbReference type="SAM" id="Phobius"/>
    </source>
</evidence>
<sequence>MPETEPRDLAQTRSTPAARPSARHPAGLRPLFFTELWERFSYYGMRALLVLFMTSTVSEGGLGFSTERAALVYGYYTMLVYMLAIFGGYIADKIIGARQCVLVGGVIIACGHFAMALQSTASFYAGLGLVAMGTGLLKPNISTMVGSLYAPDDDDRRDAGFSIFYMGINLGALVAPLLTGFLAQHPWFQQKLAAWGFDPQHSWHWAFALAGVGMTIGLIVYTRSLSTLAGVGEGPKIGLAQKGVRLARAVGYLALLGAVGWLLNRVPVLVGVLSVTAVLATIAYAIWGGEDGRRTAAIAVLFAASIVFFAVFEQTGSSINLFARDFTDNRIFGYAFPSAWYQSVNSAFIILLAPLFGWMWLRLGCRQPSAPMKFTFGLGFVGLSFALMVPAARLADQGLVSPLWLIGLLLLQTIGELCLSPVGLSTVTKLAPARLAGVIMGGWFLATSIGNFLSGYLARNFSEEGNDSGALARFFSEQALFVFVATAVLLCLVPLVKRLMRSVRT</sequence>
<dbReference type="STRING" id="1548208.AXK12_00235"/>
<dbReference type="NCBIfam" id="TIGR00924">
    <property type="entry name" value="yjdL_sub1_fam"/>
    <property type="match status" value="1"/>
</dbReference>
<comment type="caution">
    <text evidence="12">The sequence shown here is derived from an EMBL/GenBank/DDBJ whole genome shotgun (WGS) entry which is preliminary data.</text>
</comment>
<feature type="transmembrane region" description="Helical" evidence="10">
    <location>
        <begin position="70"/>
        <end position="91"/>
    </location>
</feature>
<dbReference type="PROSITE" id="PS01023">
    <property type="entry name" value="PTR2_2"/>
    <property type="match status" value="1"/>
</dbReference>
<keyword evidence="2 8" id="KW-0813">Transport</keyword>
<feature type="transmembrane region" description="Helical" evidence="10">
    <location>
        <begin position="339"/>
        <end position="361"/>
    </location>
</feature>
<dbReference type="PANTHER" id="PTHR23517">
    <property type="entry name" value="RESISTANCE PROTEIN MDTM, PUTATIVE-RELATED-RELATED"/>
    <property type="match status" value="1"/>
</dbReference>
<feature type="transmembrane region" description="Helical" evidence="10">
    <location>
        <begin position="436"/>
        <end position="458"/>
    </location>
</feature>
<dbReference type="GO" id="GO:0005886">
    <property type="term" value="C:plasma membrane"/>
    <property type="evidence" value="ECO:0007669"/>
    <property type="project" value="UniProtKB-SubCell"/>
</dbReference>
<keyword evidence="3" id="KW-1003">Cell membrane</keyword>